<accession>A0ABY7P6R9</accession>
<dbReference type="Proteomes" id="UP001212326">
    <property type="component" value="Chromosome"/>
</dbReference>
<dbReference type="EMBL" id="CP115300">
    <property type="protein sequence ID" value="WBO66264.1"/>
    <property type="molecule type" value="Genomic_DNA"/>
</dbReference>
<dbReference type="Gene3D" id="2.30.110.10">
    <property type="entry name" value="Electron Transport, Fmn-binding Protein, Chain A"/>
    <property type="match status" value="1"/>
</dbReference>
<organism evidence="3 4">
    <name type="scientific">Streptomyces camelliae</name>
    <dbReference type="NCBI Taxonomy" id="3004093"/>
    <lineage>
        <taxon>Bacteria</taxon>
        <taxon>Bacillati</taxon>
        <taxon>Actinomycetota</taxon>
        <taxon>Actinomycetes</taxon>
        <taxon>Kitasatosporales</taxon>
        <taxon>Streptomycetaceae</taxon>
        <taxon>Streptomyces</taxon>
    </lineage>
</organism>
<dbReference type="SUPFAM" id="SSF50475">
    <property type="entry name" value="FMN-binding split barrel"/>
    <property type="match status" value="1"/>
</dbReference>
<keyword evidence="1" id="KW-0560">Oxidoreductase</keyword>
<evidence type="ECO:0000256" key="1">
    <source>
        <dbReference type="ARBA" id="ARBA00023002"/>
    </source>
</evidence>
<dbReference type="InterPro" id="IPR019920">
    <property type="entry name" value="F420-binding_dom_put"/>
</dbReference>
<dbReference type="PANTHER" id="PTHR35176:SF6">
    <property type="entry name" value="HEME OXYGENASE HI_0854-RELATED"/>
    <property type="match status" value="1"/>
</dbReference>
<evidence type="ECO:0000259" key="2">
    <source>
        <dbReference type="Pfam" id="PF01243"/>
    </source>
</evidence>
<dbReference type="NCBIfam" id="TIGR03618">
    <property type="entry name" value="Rv1155_F420"/>
    <property type="match status" value="1"/>
</dbReference>
<dbReference type="InterPro" id="IPR012349">
    <property type="entry name" value="Split_barrel_FMN-bd"/>
</dbReference>
<sequence>MSLIPESHRDLLERPLFAHLATTRAGQGGPQVNPMWCSWDGTHLRFTSTRTRVKYRNVTADPRVAVSINDPDEPYRYLEIRGVVERVDDDSSGAFFVELADRYSRELNGRLPQDVKDRVVYVVRPTAVSYQ</sequence>
<feature type="domain" description="Pyridoxamine 5'-phosphate oxidase N-terminal" evidence="2">
    <location>
        <begin position="5"/>
        <end position="130"/>
    </location>
</feature>
<dbReference type="InterPro" id="IPR011576">
    <property type="entry name" value="Pyridox_Oxase_N"/>
</dbReference>
<protein>
    <submittedName>
        <fullName evidence="3">PPOX class F420-dependent oxidoreductase</fullName>
    </submittedName>
</protein>
<dbReference type="PANTHER" id="PTHR35176">
    <property type="entry name" value="HEME OXYGENASE HI_0854-RELATED"/>
    <property type="match status" value="1"/>
</dbReference>
<gene>
    <name evidence="3" type="ORF">O1G22_27370</name>
</gene>
<reference evidence="3 4" key="1">
    <citation type="submission" date="2022-12" db="EMBL/GenBank/DDBJ databases">
        <authorList>
            <person name="Mo P."/>
        </authorList>
    </citation>
    <scope>NUCLEOTIDE SEQUENCE [LARGE SCALE GENOMIC DNA]</scope>
    <source>
        <strain evidence="3 4">HUAS 2-6</strain>
    </source>
</reference>
<proteinExistence type="predicted"/>
<evidence type="ECO:0000313" key="3">
    <source>
        <dbReference type="EMBL" id="WBO66264.1"/>
    </source>
</evidence>
<keyword evidence="4" id="KW-1185">Reference proteome</keyword>
<dbReference type="InterPro" id="IPR052019">
    <property type="entry name" value="F420H2_bilvrd_red/Heme_oxyg"/>
</dbReference>
<name>A0ABY7P6R9_9ACTN</name>
<dbReference type="RefSeq" id="WP_225096422.1">
    <property type="nucleotide sequence ID" value="NZ_CP115300.1"/>
</dbReference>
<dbReference type="Pfam" id="PF01243">
    <property type="entry name" value="PNPOx_N"/>
    <property type="match status" value="1"/>
</dbReference>
<evidence type="ECO:0000313" key="4">
    <source>
        <dbReference type="Proteomes" id="UP001212326"/>
    </source>
</evidence>